<evidence type="ECO:0000256" key="9">
    <source>
        <dbReference type="ARBA" id="ARBA00022848"/>
    </source>
</evidence>
<accession>A0A6A4VGB8</accession>
<keyword evidence="16" id="KW-0812">Transmembrane</keyword>
<dbReference type="SUPFAM" id="SSF48264">
    <property type="entry name" value="Cytochrome P450"/>
    <property type="match status" value="1"/>
</dbReference>
<evidence type="ECO:0000313" key="17">
    <source>
        <dbReference type="EMBL" id="KAF0293476.1"/>
    </source>
</evidence>
<dbReference type="GO" id="GO:0005789">
    <property type="term" value="C:endoplasmic reticulum membrane"/>
    <property type="evidence" value="ECO:0007669"/>
    <property type="project" value="UniProtKB-SubCell"/>
</dbReference>
<keyword evidence="18" id="KW-1185">Reference proteome</keyword>
<dbReference type="PRINTS" id="PR00465">
    <property type="entry name" value="EP450IV"/>
</dbReference>
<keyword evidence="16" id="KW-1133">Transmembrane helix</keyword>
<dbReference type="FunFam" id="1.10.630.10:FF:000042">
    <property type="entry name" value="Cytochrome P450"/>
    <property type="match status" value="1"/>
</dbReference>
<comment type="function">
    <text evidence="2">May be involved in the metabolism of insect hormones and in the breakdown of synthetic insecticides.</text>
</comment>
<evidence type="ECO:0000256" key="1">
    <source>
        <dbReference type="ARBA" id="ARBA00001971"/>
    </source>
</evidence>
<dbReference type="Pfam" id="PF00067">
    <property type="entry name" value="p450"/>
    <property type="match status" value="1"/>
</dbReference>
<evidence type="ECO:0000256" key="6">
    <source>
        <dbReference type="ARBA" id="ARBA00022617"/>
    </source>
</evidence>
<dbReference type="PANTHER" id="PTHR24292:SF54">
    <property type="entry name" value="CYP9F3-RELATED"/>
    <property type="match status" value="1"/>
</dbReference>
<dbReference type="PANTHER" id="PTHR24292">
    <property type="entry name" value="CYTOCHROME P450"/>
    <property type="match status" value="1"/>
</dbReference>
<dbReference type="Proteomes" id="UP000440578">
    <property type="component" value="Unassembled WGS sequence"/>
</dbReference>
<evidence type="ECO:0000256" key="14">
    <source>
        <dbReference type="PIRSR" id="PIRSR602403-1"/>
    </source>
</evidence>
<evidence type="ECO:0000256" key="8">
    <source>
        <dbReference type="ARBA" id="ARBA00022824"/>
    </source>
</evidence>
<comment type="caution">
    <text evidence="17">The sequence shown here is derived from an EMBL/GenBank/DDBJ whole genome shotgun (WGS) entry which is preliminary data.</text>
</comment>
<feature type="binding site" description="axial binding residue" evidence="14">
    <location>
        <position position="445"/>
    </location>
    <ligand>
        <name>heme</name>
        <dbReference type="ChEBI" id="CHEBI:30413"/>
    </ligand>
    <ligandPart>
        <name>Fe</name>
        <dbReference type="ChEBI" id="CHEBI:18248"/>
    </ligandPart>
</feature>
<evidence type="ECO:0000256" key="15">
    <source>
        <dbReference type="RuleBase" id="RU000461"/>
    </source>
</evidence>
<dbReference type="GO" id="GO:0020037">
    <property type="term" value="F:heme binding"/>
    <property type="evidence" value="ECO:0007669"/>
    <property type="project" value="InterPro"/>
</dbReference>
<comment type="similarity">
    <text evidence="5 15">Belongs to the cytochrome P450 family.</text>
</comment>
<dbReference type="InterPro" id="IPR001128">
    <property type="entry name" value="Cyt_P450"/>
</dbReference>
<evidence type="ECO:0000256" key="3">
    <source>
        <dbReference type="ARBA" id="ARBA00004174"/>
    </source>
</evidence>
<dbReference type="OrthoDB" id="6364703at2759"/>
<evidence type="ECO:0000256" key="11">
    <source>
        <dbReference type="ARBA" id="ARBA00023004"/>
    </source>
</evidence>
<feature type="transmembrane region" description="Helical" evidence="16">
    <location>
        <begin position="6"/>
        <end position="31"/>
    </location>
</feature>
<keyword evidence="12 15" id="KW-0503">Monooxygenase</keyword>
<dbReference type="InterPro" id="IPR002403">
    <property type="entry name" value="Cyt_P450_E_grp-IV"/>
</dbReference>
<keyword evidence="8" id="KW-0256">Endoplasmic reticulum</keyword>
<evidence type="ECO:0000256" key="13">
    <source>
        <dbReference type="ARBA" id="ARBA00023136"/>
    </source>
</evidence>
<dbReference type="GO" id="GO:0005506">
    <property type="term" value="F:iron ion binding"/>
    <property type="evidence" value="ECO:0007669"/>
    <property type="project" value="InterPro"/>
</dbReference>
<dbReference type="PRINTS" id="PR00385">
    <property type="entry name" value="P450"/>
</dbReference>
<keyword evidence="10 15" id="KW-0560">Oxidoreductase</keyword>
<evidence type="ECO:0000256" key="5">
    <source>
        <dbReference type="ARBA" id="ARBA00010617"/>
    </source>
</evidence>
<keyword evidence="13 16" id="KW-0472">Membrane</keyword>
<comment type="cofactor">
    <cofactor evidence="1 14">
        <name>heme</name>
        <dbReference type="ChEBI" id="CHEBI:30413"/>
    </cofactor>
</comment>
<evidence type="ECO:0000256" key="10">
    <source>
        <dbReference type="ARBA" id="ARBA00023002"/>
    </source>
</evidence>
<comment type="subcellular location">
    <subcellularLocation>
        <location evidence="4">Endoplasmic reticulum membrane</location>
        <topology evidence="4">Peripheral membrane protein</topology>
    </subcellularLocation>
    <subcellularLocation>
        <location evidence="3">Microsome membrane</location>
        <topology evidence="3">Peripheral membrane protein</topology>
    </subcellularLocation>
</comment>
<evidence type="ECO:0000256" key="2">
    <source>
        <dbReference type="ARBA" id="ARBA00003690"/>
    </source>
</evidence>
<dbReference type="Gene3D" id="1.10.630.10">
    <property type="entry name" value="Cytochrome P450"/>
    <property type="match status" value="1"/>
</dbReference>
<protein>
    <submittedName>
        <fullName evidence="17">Cytochrome P450 9e2</fullName>
    </submittedName>
</protein>
<dbReference type="CDD" id="cd11056">
    <property type="entry name" value="CYP6-like"/>
    <property type="match status" value="1"/>
</dbReference>
<evidence type="ECO:0000256" key="7">
    <source>
        <dbReference type="ARBA" id="ARBA00022723"/>
    </source>
</evidence>
<keyword evidence="11 14" id="KW-0408">Iron</keyword>
<name>A0A6A4VGB8_AMPAM</name>
<dbReference type="EMBL" id="VIIS01001744">
    <property type="protein sequence ID" value="KAF0293476.1"/>
    <property type="molecule type" value="Genomic_DNA"/>
</dbReference>
<dbReference type="InterPro" id="IPR017972">
    <property type="entry name" value="Cyt_P450_CS"/>
</dbReference>
<organism evidence="17 18">
    <name type="scientific">Amphibalanus amphitrite</name>
    <name type="common">Striped barnacle</name>
    <name type="synonym">Balanus amphitrite</name>
    <dbReference type="NCBI Taxonomy" id="1232801"/>
    <lineage>
        <taxon>Eukaryota</taxon>
        <taxon>Metazoa</taxon>
        <taxon>Ecdysozoa</taxon>
        <taxon>Arthropoda</taxon>
        <taxon>Crustacea</taxon>
        <taxon>Multicrustacea</taxon>
        <taxon>Cirripedia</taxon>
        <taxon>Thoracica</taxon>
        <taxon>Thoracicalcarea</taxon>
        <taxon>Balanomorpha</taxon>
        <taxon>Balanoidea</taxon>
        <taxon>Balanidae</taxon>
        <taxon>Amphibalaninae</taxon>
        <taxon>Amphibalanus</taxon>
    </lineage>
</organism>
<dbReference type="GO" id="GO:0004497">
    <property type="term" value="F:monooxygenase activity"/>
    <property type="evidence" value="ECO:0007669"/>
    <property type="project" value="UniProtKB-KW"/>
</dbReference>
<sequence>MSVSLLGWLWWPVAVLVTVLGGAAALLYWWMTRNYDFWSSRGVSGPPPKFPNGHGIPNPRDFHSVERALYEDYGGKRYCGLFEFRQPALYVGDPELICAITIKDFEHFTDRRDLVLSKCMEEMLVSLSGRRWKALRVAMSPAFSSSKLRAMHQLCLETANNLSDYVRETMAQDGKVELKDAFGRFTMDNIAACGFGVDCNSFGDPNSEFTRYASQFFKPLSGYDMFRLLVLSIFPRRIGNLLPDRAEPAGAFFQRVVMRTIAHRAEHGSGRRDYLQLLLEIKSGTGERAISDSLIATQAVMFLVGGYDTTASLLTCAGYALATNAEVQQRAQHEIDQVLARHGGHLTFDALSEMHYMDQVVSETLRLYPPFMRIERQCVREYTLPGTELTIPPGTLVIMPVLSLHRDPEYYPEPLRFDPDRFLPEERERRRAGVYLPFGSGPRGCLAQRFALFEAKLALVAVLRGSTLTPAAGTPPPPLPLDPGAVVATPREPTFVQVLPRHSG</sequence>
<keyword evidence="7 14" id="KW-0479">Metal-binding</keyword>
<proteinExistence type="inferred from homology"/>
<evidence type="ECO:0000256" key="16">
    <source>
        <dbReference type="SAM" id="Phobius"/>
    </source>
</evidence>
<dbReference type="GO" id="GO:0016705">
    <property type="term" value="F:oxidoreductase activity, acting on paired donors, with incorporation or reduction of molecular oxygen"/>
    <property type="evidence" value="ECO:0007669"/>
    <property type="project" value="InterPro"/>
</dbReference>
<evidence type="ECO:0000256" key="4">
    <source>
        <dbReference type="ARBA" id="ARBA00004406"/>
    </source>
</evidence>
<dbReference type="InterPro" id="IPR036396">
    <property type="entry name" value="Cyt_P450_sf"/>
</dbReference>
<dbReference type="InterPro" id="IPR050476">
    <property type="entry name" value="Insect_CytP450_Detox"/>
</dbReference>
<evidence type="ECO:0000313" key="18">
    <source>
        <dbReference type="Proteomes" id="UP000440578"/>
    </source>
</evidence>
<evidence type="ECO:0000256" key="12">
    <source>
        <dbReference type="ARBA" id="ARBA00023033"/>
    </source>
</evidence>
<dbReference type="PROSITE" id="PS00086">
    <property type="entry name" value="CYTOCHROME_P450"/>
    <property type="match status" value="1"/>
</dbReference>
<gene>
    <name evidence="17" type="primary">CYP9E2_0</name>
    <name evidence="17" type="ORF">FJT64_008708</name>
</gene>
<keyword evidence="9" id="KW-0492">Microsome</keyword>
<dbReference type="AlphaFoldDB" id="A0A6A4VGB8"/>
<keyword evidence="6 14" id="KW-0349">Heme</keyword>
<reference evidence="17 18" key="1">
    <citation type="submission" date="2019-07" db="EMBL/GenBank/DDBJ databases">
        <title>Draft genome assembly of a fouling barnacle, Amphibalanus amphitrite (Darwin, 1854): The first reference genome for Thecostraca.</title>
        <authorList>
            <person name="Kim W."/>
        </authorList>
    </citation>
    <scope>NUCLEOTIDE SEQUENCE [LARGE SCALE GENOMIC DNA]</scope>
    <source>
        <strain evidence="17">SNU_AA5</strain>
        <tissue evidence="17">Soma without cirri and trophi</tissue>
    </source>
</reference>